<proteinExistence type="predicted"/>
<sequence>MLPMDQDMRPAYHAKGAAGGYAKDVLAPNRVLEMLKTLKDQLTLDRKGFRSKLLNLFRSHFRIKFLIRLMFRHPESRWL</sequence>
<reference evidence="1 2" key="1">
    <citation type="journal article" date="2021" name="BMC Genomics">
        <title>Datura genome reveals duplications of psychoactive alkaloid biosynthetic genes and high mutation rate following tissue culture.</title>
        <authorList>
            <person name="Rajewski A."/>
            <person name="Carter-House D."/>
            <person name="Stajich J."/>
            <person name="Litt A."/>
        </authorList>
    </citation>
    <scope>NUCLEOTIDE SEQUENCE [LARGE SCALE GENOMIC DNA]</scope>
    <source>
        <strain evidence="1">AR-01</strain>
    </source>
</reference>
<accession>A0ABS8VFH1</accession>
<name>A0ABS8VFH1_DATST</name>
<dbReference type="EMBL" id="JACEIK010004297">
    <property type="protein sequence ID" value="MCD9644950.1"/>
    <property type="molecule type" value="Genomic_DNA"/>
</dbReference>
<evidence type="ECO:0000313" key="1">
    <source>
        <dbReference type="EMBL" id="MCD9644950.1"/>
    </source>
</evidence>
<keyword evidence="2" id="KW-1185">Reference proteome</keyword>
<gene>
    <name evidence="1" type="ORF">HAX54_033496</name>
</gene>
<protein>
    <submittedName>
        <fullName evidence="1">Uncharacterized protein</fullName>
    </submittedName>
</protein>
<dbReference type="Proteomes" id="UP000823775">
    <property type="component" value="Unassembled WGS sequence"/>
</dbReference>
<evidence type="ECO:0000313" key="2">
    <source>
        <dbReference type="Proteomes" id="UP000823775"/>
    </source>
</evidence>
<organism evidence="1 2">
    <name type="scientific">Datura stramonium</name>
    <name type="common">Jimsonweed</name>
    <name type="synonym">Common thornapple</name>
    <dbReference type="NCBI Taxonomy" id="4076"/>
    <lineage>
        <taxon>Eukaryota</taxon>
        <taxon>Viridiplantae</taxon>
        <taxon>Streptophyta</taxon>
        <taxon>Embryophyta</taxon>
        <taxon>Tracheophyta</taxon>
        <taxon>Spermatophyta</taxon>
        <taxon>Magnoliopsida</taxon>
        <taxon>eudicotyledons</taxon>
        <taxon>Gunneridae</taxon>
        <taxon>Pentapetalae</taxon>
        <taxon>asterids</taxon>
        <taxon>lamiids</taxon>
        <taxon>Solanales</taxon>
        <taxon>Solanaceae</taxon>
        <taxon>Solanoideae</taxon>
        <taxon>Datureae</taxon>
        <taxon>Datura</taxon>
    </lineage>
</organism>
<comment type="caution">
    <text evidence="1">The sequence shown here is derived from an EMBL/GenBank/DDBJ whole genome shotgun (WGS) entry which is preliminary data.</text>
</comment>